<feature type="transmembrane region" description="Helical" evidence="1">
    <location>
        <begin position="36"/>
        <end position="55"/>
    </location>
</feature>
<evidence type="ECO:0000313" key="3">
    <source>
        <dbReference type="Proteomes" id="UP000823912"/>
    </source>
</evidence>
<evidence type="ECO:0000256" key="1">
    <source>
        <dbReference type="SAM" id="Phobius"/>
    </source>
</evidence>
<keyword evidence="1" id="KW-0472">Membrane</keyword>
<proteinExistence type="predicted"/>
<sequence>MEFLFTWIEKYITIFLLFAVMSYMIPQETYRKYIRFFMELVFVLLLIAPIFSFFFEGKVQRAEHFYRSFTEEMEQREREAESRSFLDEGYMEYVMRALEEAQGQEGEQ</sequence>
<accession>A0A9D1E8T9</accession>
<dbReference type="InterPro" id="IPR014245">
    <property type="entry name" value="Spore_III_AF"/>
</dbReference>
<gene>
    <name evidence="2" type="ORF">IAA55_04350</name>
</gene>
<evidence type="ECO:0000313" key="2">
    <source>
        <dbReference type="EMBL" id="HIR70492.1"/>
    </source>
</evidence>
<keyword evidence="1" id="KW-0812">Transmembrane</keyword>
<dbReference type="Proteomes" id="UP000823912">
    <property type="component" value="Unassembled WGS sequence"/>
</dbReference>
<protein>
    <submittedName>
        <fullName evidence="2">Stage III sporulation protein AF</fullName>
    </submittedName>
</protein>
<dbReference type="AlphaFoldDB" id="A0A9D1E8T9"/>
<dbReference type="Pfam" id="PF09581">
    <property type="entry name" value="Spore_III_AF"/>
    <property type="match status" value="1"/>
</dbReference>
<keyword evidence="1" id="KW-1133">Transmembrane helix</keyword>
<reference evidence="2" key="2">
    <citation type="journal article" date="2021" name="PeerJ">
        <title>Extensive microbial diversity within the chicken gut microbiome revealed by metagenomics and culture.</title>
        <authorList>
            <person name="Gilroy R."/>
            <person name="Ravi A."/>
            <person name="Getino M."/>
            <person name="Pursley I."/>
            <person name="Horton D.L."/>
            <person name="Alikhan N.F."/>
            <person name="Baker D."/>
            <person name="Gharbi K."/>
            <person name="Hall N."/>
            <person name="Watson M."/>
            <person name="Adriaenssens E.M."/>
            <person name="Foster-Nyarko E."/>
            <person name="Jarju S."/>
            <person name="Secka A."/>
            <person name="Antonio M."/>
            <person name="Oren A."/>
            <person name="Chaudhuri R.R."/>
            <person name="La Ragione R."/>
            <person name="Hildebrand F."/>
            <person name="Pallen M.J."/>
        </authorList>
    </citation>
    <scope>NUCLEOTIDE SEQUENCE</scope>
    <source>
        <strain evidence="2">ChiSjej5B23-6657</strain>
    </source>
</reference>
<organism evidence="2 3">
    <name type="scientific">Candidatus Pullilachnospira gallistercoris</name>
    <dbReference type="NCBI Taxonomy" id="2840911"/>
    <lineage>
        <taxon>Bacteria</taxon>
        <taxon>Bacillati</taxon>
        <taxon>Bacillota</taxon>
        <taxon>Clostridia</taxon>
        <taxon>Lachnospirales</taxon>
        <taxon>Lachnospiraceae</taxon>
        <taxon>Lachnospiraceae incertae sedis</taxon>
        <taxon>Candidatus Pullilachnospira</taxon>
    </lineage>
</organism>
<name>A0A9D1E8T9_9FIRM</name>
<reference evidence="2" key="1">
    <citation type="submission" date="2020-10" db="EMBL/GenBank/DDBJ databases">
        <authorList>
            <person name="Gilroy R."/>
        </authorList>
    </citation>
    <scope>NUCLEOTIDE SEQUENCE</scope>
    <source>
        <strain evidence="2">ChiSjej5B23-6657</strain>
    </source>
</reference>
<feature type="transmembrane region" description="Helical" evidence="1">
    <location>
        <begin position="6"/>
        <end position="24"/>
    </location>
</feature>
<dbReference type="EMBL" id="DVHM01000071">
    <property type="protein sequence ID" value="HIR70492.1"/>
    <property type="molecule type" value="Genomic_DNA"/>
</dbReference>
<comment type="caution">
    <text evidence="2">The sequence shown here is derived from an EMBL/GenBank/DDBJ whole genome shotgun (WGS) entry which is preliminary data.</text>
</comment>